<name>A0A0V1KHD7_9BILA</name>
<keyword evidence="2" id="KW-1185">Reference proteome</keyword>
<feature type="non-terminal residue" evidence="1">
    <location>
        <position position="72"/>
    </location>
</feature>
<dbReference type="AlphaFoldDB" id="A0A0V1KHD7"/>
<sequence>MFWIGSVWAKWHRCSVTAEAFGLWTHARFLIPRPRRWTFQLVRLSLAVLMIQFDYGIWTCRIVGHRQRRYWS</sequence>
<gene>
    <name evidence="1" type="ORF">T02_9565</name>
</gene>
<evidence type="ECO:0000313" key="1">
    <source>
        <dbReference type="EMBL" id="KRZ46577.1"/>
    </source>
</evidence>
<dbReference type="EMBL" id="JYDW01002814">
    <property type="protein sequence ID" value="KRZ46577.1"/>
    <property type="molecule type" value="Genomic_DNA"/>
</dbReference>
<reference evidence="1 2" key="1">
    <citation type="submission" date="2015-05" db="EMBL/GenBank/DDBJ databases">
        <title>Evolution of Trichinella species and genotypes.</title>
        <authorList>
            <person name="Korhonen P.K."/>
            <person name="Edoardo P."/>
            <person name="Giuseppe L.R."/>
            <person name="Gasser R.B."/>
        </authorList>
    </citation>
    <scope>NUCLEOTIDE SEQUENCE [LARGE SCALE GENOMIC DNA]</scope>
    <source>
        <strain evidence="1">ISS10</strain>
    </source>
</reference>
<evidence type="ECO:0000313" key="2">
    <source>
        <dbReference type="Proteomes" id="UP000054721"/>
    </source>
</evidence>
<dbReference type="Proteomes" id="UP000054721">
    <property type="component" value="Unassembled WGS sequence"/>
</dbReference>
<protein>
    <submittedName>
        <fullName evidence="1">Uncharacterized protein</fullName>
    </submittedName>
</protein>
<organism evidence="1 2">
    <name type="scientific">Trichinella nativa</name>
    <dbReference type="NCBI Taxonomy" id="6335"/>
    <lineage>
        <taxon>Eukaryota</taxon>
        <taxon>Metazoa</taxon>
        <taxon>Ecdysozoa</taxon>
        <taxon>Nematoda</taxon>
        <taxon>Enoplea</taxon>
        <taxon>Dorylaimia</taxon>
        <taxon>Trichinellida</taxon>
        <taxon>Trichinellidae</taxon>
        <taxon>Trichinella</taxon>
    </lineage>
</organism>
<comment type="caution">
    <text evidence="1">The sequence shown here is derived from an EMBL/GenBank/DDBJ whole genome shotgun (WGS) entry which is preliminary data.</text>
</comment>
<proteinExistence type="predicted"/>
<accession>A0A0V1KHD7</accession>